<evidence type="ECO:0000256" key="1">
    <source>
        <dbReference type="ARBA" id="ARBA00023125"/>
    </source>
</evidence>
<dbReference type="RefSeq" id="WP_241688781.1">
    <property type="nucleotide sequence ID" value="NZ_CP026520.1"/>
</dbReference>
<keyword evidence="2" id="KW-0233">DNA recombination</keyword>
<accession>A0ABT4FBV5</accession>
<organism evidence="4 5">
    <name type="scientific">Paenibacillus chitinolyticus</name>
    <dbReference type="NCBI Taxonomy" id="79263"/>
    <lineage>
        <taxon>Bacteria</taxon>
        <taxon>Bacillati</taxon>
        <taxon>Bacillota</taxon>
        <taxon>Bacilli</taxon>
        <taxon>Bacillales</taxon>
        <taxon>Paenibacillaceae</taxon>
        <taxon>Paenibacillus</taxon>
    </lineage>
</organism>
<evidence type="ECO:0000256" key="2">
    <source>
        <dbReference type="ARBA" id="ARBA00023172"/>
    </source>
</evidence>
<keyword evidence="1" id="KW-0238">DNA-binding</keyword>
<dbReference type="Proteomes" id="UP001527202">
    <property type="component" value="Unassembled WGS sequence"/>
</dbReference>
<feature type="domain" description="Recombinase zinc beta ribbon" evidence="3">
    <location>
        <begin position="18"/>
        <end position="84"/>
    </location>
</feature>
<name>A0ABT4FBV5_9BACL</name>
<proteinExistence type="predicted"/>
<evidence type="ECO:0000313" key="4">
    <source>
        <dbReference type="EMBL" id="MCY9594574.1"/>
    </source>
</evidence>
<dbReference type="PANTHER" id="PTHR30461:SF2">
    <property type="entry name" value="SERINE RECOMBINASE PINE-RELATED"/>
    <property type="match status" value="1"/>
</dbReference>
<evidence type="ECO:0000259" key="3">
    <source>
        <dbReference type="Pfam" id="PF13408"/>
    </source>
</evidence>
<dbReference type="GeneID" id="95373903"/>
<dbReference type="InterPro" id="IPR050639">
    <property type="entry name" value="SSR_resolvase"/>
</dbReference>
<dbReference type="InterPro" id="IPR025827">
    <property type="entry name" value="Zn_ribbon_recom_dom"/>
</dbReference>
<sequence length="186" mass="21250">MDNNKRQSGAYKAKEVYLLSGLIVCGKCPKKIGTPYSMMGNIKFSGSNKLKYVTYRCGNRDRTKEWNNPEIRREYIESYIISQLQEKTFNEEAIPLLAKQLNDYHNSKQSNVKGKRERLAKSLEGIERQITNIVNAIASGTFNIALSSKIWELKQQKLQLGQKLLEAKGVTEKAAITEDTLRQLLF</sequence>
<comment type="caution">
    <text evidence="4">The sequence shown here is derived from an EMBL/GenBank/DDBJ whole genome shotgun (WGS) entry which is preliminary data.</text>
</comment>
<dbReference type="EMBL" id="JAMDMJ010000002">
    <property type="protein sequence ID" value="MCY9594574.1"/>
    <property type="molecule type" value="Genomic_DNA"/>
</dbReference>
<dbReference type="Pfam" id="PF13408">
    <property type="entry name" value="Zn_ribbon_recom"/>
    <property type="match status" value="1"/>
</dbReference>
<reference evidence="4 5" key="1">
    <citation type="submission" date="2022-05" db="EMBL/GenBank/DDBJ databases">
        <title>Genome Sequencing of Bee-Associated Microbes.</title>
        <authorList>
            <person name="Dunlap C."/>
        </authorList>
    </citation>
    <scope>NUCLEOTIDE SEQUENCE [LARGE SCALE GENOMIC DNA]</scope>
    <source>
        <strain evidence="4 5">NRRL B-23120</strain>
    </source>
</reference>
<protein>
    <submittedName>
        <fullName evidence="4">Zinc ribbon domain-containing protein</fullName>
    </submittedName>
</protein>
<gene>
    <name evidence="4" type="ORF">M5X16_02160</name>
</gene>
<dbReference type="PANTHER" id="PTHR30461">
    <property type="entry name" value="DNA-INVERTASE FROM LAMBDOID PROPHAGE"/>
    <property type="match status" value="1"/>
</dbReference>
<evidence type="ECO:0000313" key="5">
    <source>
        <dbReference type="Proteomes" id="UP001527202"/>
    </source>
</evidence>
<keyword evidence="5" id="KW-1185">Reference proteome</keyword>